<reference evidence="2" key="1">
    <citation type="submission" date="2018-05" db="EMBL/GenBank/DDBJ databases">
        <authorList>
            <person name="Lanie J.A."/>
            <person name="Ng W.-L."/>
            <person name="Kazmierczak K.M."/>
            <person name="Andrzejewski T.M."/>
            <person name="Davidsen T.M."/>
            <person name="Wayne K.J."/>
            <person name="Tettelin H."/>
            <person name="Glass J.I."/>
            <person name="Rusch D."/>
            <person name="Podicherti R."/>
            <person name="Tsui H.-C.T."/>
            <person name="Winkler M.E."/>
        </authorList>
    </citation>
    <scope>NUCLEOTIDE SEQUENCE</scope>
</reference>
<gene>
    <name evidence="2" type="ORF">METZ01_LOCUS366304</name>
</gene>
<keyword evidence="1" id="KW-1133">Transmembrane helix</keyword>
<feature type="non-terminal residue" evidence="2">
    <location>
        <position position="149"/>
    </location>
</feature>
<dbReference type="EMBL" id="UINC01131629">
    <property type="protein sequence ID" value="SVD13450.1"/>
    <property type="molecule type" value="Genomic_DNA"/>
</dbReference>
<evidence type="ECO:0008006" key="3">
    <source>
        <dbReference type="Google" id="ProtNLM"/>
    </source>
</evidence>
<proteinExistence type="predicted"/>
<evidence type="ECO:0000256" key="1">
    <source>
        <dbReference type="SAM" id="Phobius"/>
    </source>
</evidence>
<accession>A0A382SU62</accession>
<sequence length="149" mass="16374">VYIAEKPCYYMYCKMLIAVVCVCSVVKIIQNKTLSNNIDAGPNFFLETTQMKIVFKLKVLLAAAVVAPLSLFLVEQGNAQVQSASAAAMLEEVIVTARRREESMQDLPLSIAALSADSMQAQGINNIDMIGDFIPNLSFNTTDRRHVKA</sequence>
<evidence type="ECO:0000313" key="2">
    <source>
        <dbReference type="EMBL" id="SVD13450.1"/>
    </source>
</evidence>
<dbReference type="AlphaFoldDB" id="A0A382SU62"/>
<dbReference type="Gene3D" id="2.170.130.10">
    <property type="entry name" value="TonB-dependent receptor, plug domain"/>
    <property type="match status" value="1"/>
</dbReference>
<feature type="non-terminal residue" evidence="2">
    <location>
        <position position="1"/>
    </location>
</feature>
<feature type="transmembrane region" description="Helical" evidence="1">
    <location>
        <begin position="53"/>
        <end position="74"/>
    </location>
</feature>
<name>A0A382SU62_9ZZZZ</name>
<dbReference type="InterPro" id="IPR037066">
    <property type="entry name" value="Plug_dom_sf"/>
</dbReference>
<keyword evidence="1" id="KW-0472">Membrane</keyword>
<feature type="transmembrane region" description="Helical" evidence="1">
    <location>
        <begin position="12"/>
        <end position="29"/>
    </location>
</feature>
<keyword evidence="1" id="KW-0812">Transmembrane</keyword>
<protein>
    <recommendedName>
        <fullName evidence="3">TonB-dependent receptor plug domain-containing protein</fullName>
    </recommendedName>
</protein>
<dbReference type="SUPFAM" id="SSF56935">
    <property type="entry name" value="Porins"/>
    <property type="match status" value="1"/>
</dbReference>
<organism evidence="2">
    <name type="scientific">marine metagenome</name>
    <dbReference type="NCBI Taxonomy" id="408172"/>
    <lineage>
        <taxon>unclassified sequences</taxon>
        <taxon>metagenomes</taxon>
        <taxon>ecological metagenomes</taxon>
    </lineage>
</organism>